<dbReference type="EMBL" id="CAJVRL010000086">
    <property type="protein sequence ID" value="CAG8958949.1"/>
    <property type="molecule type" value="Genomic_DNA"/>
</dbReference>
<dbReference type="OrthoDB" id="10307172at2759"/>
<comment type="caution">
    <text evidence="2">The sequence shown here is derived from an EMBL/GenBank/DDBJ whole genome shotgun (WGS) entry which is preliminary data.</text>
</comment>
<keyword evidence="1" id="KW-0732">Signal</keyword>
<feature type="signal peptide" evidence="1">
    <location>
        <begin position="1"/>
        <end position="26"/>
    </location>
</feature>
<evidence type="ECO:0000313" key="3">
    <source>
        <dbReference type="Proteomes" id="UP000696280"/>
    </source>
</evidence>
<feature type="chain" id="PRO_5040325299" evidence="1">
    <location>
        <begin position="27"/>
        <end position="137"/>
    </location>
</feature>
<protein>
    <submittedName>
        <fullName evidence="2">Uncharacterized protein</fullName>
    </submittedName>
</protein>
<reference evidence="2" key="1">
    <citation type="submission" date="2021-07" db="EMBL/GenBank/DDBJ databases">
        <authorList>
            <person name="Durling M."/>
        </authorList>
    </citation>
    <scope>NUCLEOTIDE SEQUENCE</scope>
</reference>
<dbReference type="AlphaFoldDB" id="A0A9N9L3S5"/>
<sequence length="137" mass="15685">MHLKFSPTNLLSILLLTTTLSTPALTENLPCTKIPNTQPYQNQLYFESADEGKNILLRVLRKDCTDNIKMPDIHRENGSLKPDDIMTKVDGQDVHFHWADGWRWSLPPTVRVNNGPELNIQSCQLGHDNVQRCYVPF</sequence>
<accession>A0A9N9L3S5</accession>
<evidence type="ECO:0000256" key="1">
    <source>
        <dbReference type="SAM" id="SignalP"/>
    </source>
</evidence>
<evidence type="ECO:0000313" key="2">
    <source>
        <dbReference type="EMBL" id="CAG8958949.1"/>
    </source>
</evidence>
<dbReference type="Proteomes" id="UP000696280">
    <property type="component" value="Unassembled WGS sequence"/>
</dbReference>
<name>A0A9N9L3S5_9HELO</name>
<gene>
    <name evidence="2" type="ORF">HYFRA_00012946</name>
</gene>
<keyword evidence="3" id="KW-1185">Reference proteome</keyword>
<organism evidence="2 3">
    <name type="scientific">Hymenoscyphus fraxineus</name>
    <dbReference type="NCBI Taxonomy" id="746836"/>
    <lineage>
        <taxon>Eukaryota</taxon>
        <taxon>Fungi</taxon>
        <taxon>Dikarya</taxon>
        <taxon>Ascomycota</taxon>
        <taxon>Pezizomycotina</taxon>
        <taxon>Leotiomycetes</taxon>
        <taxon>Helotiales</taxon>
        <taxon>Helotiaceae</taxon>
        <taxon>Hymenoscyphus</taxon>
    </lineage>
</organism>
<proteinExistence type="predicted"/>